<proteinExistence type="inferred from homology"/>
<evidence type="ECO:0000313" key="3">
    <source>
        <dbReference type="EMBL" id="MFC6239286.1"/>
    </source>
</evidence>
<dbReference type="RefSeq" id="WP_386768443.1">
    <property type="nucleotide sequence ID" value="NZ_JBHSTI010000009.1"/>
</dbReference>
<evidence type="ECO:0000313" key="4">
    <source>
        <dbReference type="Proteomes" id="UP001596138"/>
    </source>
</evidence>
<dbReference type="InterPro" id="IPR002347">
    <property type="entry name" value="SDR_fam"/>
</dbReference>
<dbReference type="EC" id="1.1.1.-" evidence="3"/>
<dbReference type="EMBL" id="JBHSTI010000009">
    <property type="protein sequence ID" value="MFC6239286.1"/>
    <property type="molecule type" value="Genomic_DNA"/>
</dbReference>
<dbReference type="PRINTS" id="PR00081">
    <property type="entry name" value="GDHRDH"/>
</dbReference>
<evidence type="ECO:0000256" key="2">
    <source>
        <dbReference type="ARBA" id="ARBA00023002"/>
    </source>
</evidence>
<organism evidence="3 4">
    <name type="scientific">Longivirga aurantiaca</name>
    <dbReference type="NCBI Taxonomy" id="1837743"/>
    <lineage>
        <taxon>Bacteria</taxon>
        <taxon>Bacillati</taxon>
        <taxon>Actinomycetota</taxon>
        <taxon>Actinomycetes</taxon>
        <taxon>Sporichthyales</taxon>
        <taxon>Sporichthyaceae</taxon>
        <taxon>Longivirga</taxon>
    </lineage>
</organism>
<protein>
    <submittedName>
        <fullName evidence="3">SDR family NAD(P)-dependent oxidoreductase</fullName>
        <ecNumber evidence="3">1.1.1.-</ecNumber>
    </submittedName>
</protein>
<dbReference type="Pfam" id="PF13561">
    <property type="entry name" value="adh_short_C2"/>
    <property type="match status" value="1"/>
</dbReference>
<keyword evidence="2 3" id="KW-0560">Oxidoreductase</keyword>
<accession>A0ABW1T3H0</accession>
<sequence>MTARHQGRVVLITGGGNGIGAATAAAIVREGGSVVLGDIVLDAADARAAELGAAALAVHLDVADAASWDSYVAEAVKRYGRIDGLVNNAGIATGHGLLDTDGAEMTRILAVNTVGPFLGIKAALPHLRESGSGSIVNISSCAGLAGLRSNVAYSTSKYAIRGLTKTLVHELGVMGVRINSVFPGYVDTPLSRPDWDNQAAAGQQPANVALGRTGHPRELAEVVAFLLSDEASYCTGSEFVADGGLMSVVPPRELG</sequence>
<dbReference type="PANTHER" id="PTHR42760:SF133">
    <property type="entry name" value="3-OXOACYL-[ACYL-CARRIER-PROTEIN] REDUCTASE"/>
    <property type="match status" value="1"/>
</dbReference>
<dbReference type="PANTHER" id="PTHR42760">
    <property type="entry name" value="SHORT-CHAIN DEHYDROGENASES/REDUCTASES FAMILY MEMBER"/>
    <property type="match status" value="1"/>
</dbReference>
<evidence type="ECO:0000256" key="1">
    <source>
        <dbReference type="ARBA" id="ARBA00006484"/>
    </source>
</evidence>
<gene>
    <name evidence="3" type="ORF">ACFQGU_15510</name>
</gene>
<comment type="similarity">
    <text evidence="1">Belongs to the short-chain dehydrogenases/reductases (SDR) family.</text>
</comment>
<reference evidence="4" key="1">
    <citation type="journal article" date="2019" name="Int. J. Syst. Evol. Microbiol.">
        <title>The Global Catalogue of Microorganisms (GCM) 10K type strain sequencing project: providing services to taxonomists for standard genome sequencing and annotation.</title>
        <authorList>
            <consortium name="The Broad Institute Genomics Platform"/>
            <consortium name="The Broad Institute Genome Sequencing Center for Infectious Disease"/>
            <person name="Wu L."/>
            <person name="Ma J."/>
        </authorList>
    </citation>
    <scope>NUCLEOTIDE SEQUENCE [LARGE SCALE GENOMIC DNA]</scope>
    <source>
        <strain evidence="4">CGMCC 4.7317</strain>
    </source>
</reference>
<dbReference type="SUPFAM" id="SSF51735">
    <property type="entry name" value="NAD(P)-binding Rossmann-fold domains"/>
    <property type="match status" value="1"/>
</dbReference>
<keyword evidence="4" id="KW-1185">Reference proteome</keyword>
<dbReference type="GO" id="GO:0016491">
    <property type="term" value="F:oxidoreductase activity"/>
    <property type="evidence" value="ECO:0007669"/>
    <property type="project" value="UniProtKB-KW"/>
</dbReference>
<dbReference type="NCBIfam" id="NF005559">
    <property type="entry name" value="PRK07231.1"/>
    <property type="match status" value="1"/>
</dbReference>
<dbReference type="PRINTS" id="PR00080">
    <property type="entry name" value="SDRFAMILY"/>
</dbReference>
<dbReference type="InterPro" id="IPR036291">
    <property type="entry name" value="NAD(P)-bd_dom_sf"/>
</dbReference>
<dbReference type="Gene3D" id="3.40.50.720">
    <property type="entry name" value="NAD(P)-binding Rossmann-like Domain"/>
    <property type="match status" value="1"/>
</dbReference>
<comment type="caution">
    <text evidence="3">The sequence shown here is derived from an EMBL/GenBank/DDBJ whole genome shotgun (WGS) entry which is preliminary data.</text>
</comment>
<dbReference type="CDD" id="cd05233">
    <property type="entry name" value="SDR_c"/>
    <property type="match status" value="1"/>
</dbReference>
<dbReference type="Proteomes" id="UP001596138">
    <property type="component" value="Unassembled WGS sequence"/>
</dbReference>
<name>A0ABW1T3H0_9ACTN</name>